<dbReference type="SUPFAM" id="SSF56219">
    <property type="entry name" value="DNase I-like"/>
    <property type="match status" value="1"/>
</dbReference>
<dbReference type="GO" id="GO:0003824">
    <property type="term" value="F:catalytic activity"/>
    <property type="evidence" value="ECO:0007669"/>
    <property type="project" value="InterPro"/>
</dbReference>
<feature type="domain" description="Endonuclease/exonuclease/phosphatase" evidence="2">
    <location>
        <begin position="81"/>
        <end position="203"/>
    </location>
</feature>
<keyword evidence="4" id="KW-1185">Reference proteome</keyword>
<dbReference type="InterPro" id="IPR036691">
    <property type="entry name" value="Endo/exonu/phosph_ase_sf"/>
</dbReference>
<comment type="caution">
    <text evidence="3">The sequence shown here is derived from an EMBL/GenBank/DDBJ whole genome shotgun (WGS) entry which is preliminary data.</text>
</comment>
<dbReference type="CDD" id="cd09077">
    <property type="entry name" value="R1-I-EN"/>
    <property type="match status" value="1"/>
</dbReference>
<dbReference type="AlphaFoldDB" id="A0AAV0XRH7"/>
<dbReference type="PANTHER" id="PTHR33273">
    <property type="entry name" value="DOMAIN-CONTAINING PROTEIN, PUTATIVE-RELATED"/>
    <property type="match status" value="1"/>
</dbReference>
<dbReference type="EMBL" id="CARXXK010000295">
    <property type="protein sequence ID" value="CAI6370254.1"/>
    <property type="molecule type" value="Genomic_DNA"/>
</dbReference>
<name>A0AAV0XRH7_9HEMI</name>
<dbReference type="Proteomes" id="UP001160148">
    <property type="component" value="Unassembled WGS sequence"/>
</dbReference>
<accession>A0AAV0XRH7</accession>
<dbReference type="Gene3D" id="3.60.10.10">
    <property type="entry name" value="Endonuclease/exonuclease/phosphatase"/>
    <property type="match status" value="1"/>
</dbReference>
<feature type="region of interest" description="Disordered" evidence="1">
    <location>
        <begin position="298"/>
        <end position="322"/>
    </location>
</feature>
<evidence type="ECO:0000256" key="1">
    <source>
        <dbReference type="SAM" id="MobiDB-lite"/>
    </source>
</evidence>
<dbReference type="InterPro" id="IPR005135">
    <property type="entry name" value="Endo/exonuclease/phosphatase"/>
</dbReference>
<dbReference type="PANTHER" id="PTHR33273:SF4">
    <property type="entry name" value="ENDONUCLEASE_EXONUCLEASE_PHOSPHATASE DOMAIN-CONTAINING PROTEIN"/>
    <property type="match status" value="1"/>
</dbReference>
<organism evidence="3 4">
    <name type="scientific">Macrosiphum euphorbiae</name>
    <name type="common">potato aphid</name>
    <dbReference type="NCBI Taxonomy" id="13131"/>
    <lineage>
        <taxon>Eukaryota</taxon>
        <taxon>Metazoa</taxon>
        <taxon>Ecdysozoa</taxon>
        <taxon>Arthropoda</taxon>
        <taxon>Hexapoda</taxon>
        <taxon>Insecta</taxon>
        <taxon>Pterygota</taxon>
        <taxon>Neoptera</taxon>
        <taxon>Paraneoptera</taxon>
        <taxon>Hemiptera</taxon>
        <taxon>Sternorrhyncha</taxon>
        <taxon>Aphidomorpha</taxon>
        <taxon>Aphidoidea</taxon>
        <taxon>Aphididae</taxon>
        <taxon>Macrosiphini</taxon>
        <taxon>Macrosiphum</taxon>
    </lineage>
</organism>
<dbReference type="Pfam" id="PF14529">
    <property type="entry name" value="Exo_endo_phos_2"/>
    <property type="match status" value="1"/>
</dbReference>
<evidence type="ECO:0000259" key="2">
    <source>
        <dbReference type="Pfam" id="PF14529"/>
    </source>
</evidence>
<reference evidence="3 4" key="1">
    <citation type="submission" date="2023-01" db="EMBL/GenBank/DDBJ databases">
        <authorList>
            <person name="Whitehead M."/>
        </authorList>
    </citation>
    <scope>NUCLEOTIDE SEQUENCE [LARGE SCALE GENOMIC DNA]</scope>
</reference>
<protein>
    <recommendedName>
        <fullName evidence="2">Endonuclease/exonuclease/phosphatase domain-containing protein</fullName>
    </recommendedName>
</protein>
<gene>
    <name evidence="3" type="ORF">MEUPH1_LOCUS24391</name>
</gene>
<evidence type="ECO:0000313" key="3">
    <source>
        <dbReference type="EMBL" id="CAI6370254.1"/>
    </source>
</evidence>
<proteinExistence type="predicted"/>
<evidence type="ECO:0000313" key="4">
    <source>
        <dbReference type="Proteomes" id="UP001160148"/>
    </source>
</evidence>
<feature type="compositionally biased region" description="Basic and acidic residues" evidence="1">
    <location>
        <begin position="304"/>
        <end position="322"/>
    </location>
</feature>
<sequence length="387" mass="44634">MQINVDGRKNAHDLMMATASQQGVDVLIISEPHRSGQDYDGWYSDAGNKAAIMAFNPRIQVQEIGPKDNLGFRWVRIENTTIYACYWSPNTDYTLFVDFLDRLEGSIRNKKGMVIVAGDFNAKSPAWGDHREDHKGKTLLDMTASLGMAVCNSGDKPTFTRVYEGGISRSHIDITFVSETESRVVKDWKVSDEYTGSLHSYIYFNISRTLHADRVQVEERWSWRKLDKSKLLSFIERTHFEPGTEALSTTESLNRYLKDACDSCMPKGNYRGGKKPAYWWTQEISDLRDECKRARRKYKRGRHRPTELQEQARDNFKQTKKDLKRAIKRSKENCWRDLCDQVETDPWGLPYKLVTKKLVGRRPIPGLTLPGHGRAITHSQKSRVMRS</sequence>